<dbReference type="Pfam" id="PF01738">
    <property type="entry name" value="DLH"/>
    <property type="match status" value="1"/>
</dbReference>
<dbReference type="GO" id="GO:0016787">
    <property type="term" value="F:hydrolase activity"/>
    <property type="evidence" value="ECO:0007669"/>
    <property type="project" value="UniProtKB-KW"/>
</dbReference>
<dbReference type="InterPro" id="IPR051049">
    <property type="entry name" value="Dienelactone_hydrolase-like"/>
</dbReference>
<dbReference type="SUPFAM" id="SSF53474">
    <property type="entry name" value="alpha/beta-Hydrolases"/>
    <property type="match status" value="1"/>
</dbReference>
<dbReference type="InterPro" id="IPR002925">
    <property type="entry name" value="Dienelactn_hydro"/>
</dbReference>
<dbReference type="InterPro" id="IPR029058">
    <property type="entry name" value="AB_hydrolase_fold"/>
</dbReference>
<dbReference type="EMBL" id="JBHRXI010000048">
    <property type="protein sequence ID" value="MFC3616247.1"/>
    <property type="molecule type" value="Genomic_DNA"/>
</dbReference>
<dbReference type="PANTHER" id="PTHR46623">
    <property type="entry name" value="CARBOXYMETHYLENEBUTENOLIDASE-RELATED"/>
    <property type="match status" value="1"/>
</dbReference>
<evidence type="ECO:0000313" key="2">
    <source>
        <dbReference type="EMBL" id="MFC3616247.1"/>
    </source>
</evidence>
<name>A0ABV7TMQ6_9RHOB</name>
<feature type="domain" description="Dienelactone hydrolase" evidence="1">
    <location>
        <begin position="32"/>
        <end position="220"/>
    </location>
</feature>
<gene>
    <name evidence="2" type="ORF">ACFORG_21100</name>
</gene>
<organism evidence="2 3">
    <name type="scientific">Lutimaribacter marinistellae</name>
    <dbReference type="NCBI Taxonomy" id="1820329"/>
    <lineage>
        <taxon>Bacteria</taxon>
        <taxon>Pseudomonadati</taxon>
        <taxon>Pseudomonadota</taxon>
        <taxon>Alphaproteobacteria</taxon>
        <taxon>Rhodobacterales</taxon>
        <taxon>Roseobacteraceae</taxon>
        <taxon>Lutimaribacter</taxon>
    </lineage>
</organism>
<accession>A0ABV7TMQ6</accession>
<keyword evidence="3" id="KW-1185">Reference proteome</keyword>
<evidence type="ECO:0000313" key="3">
    <source>
        <dbReference type="Proteomes" id="UP001595629"/>
    </source>
</evidence>
<comment type="caution">
    <text evidence="2">The sequence shown here is derived from an EMBL/GenBank/DDBJ whole genome shotgun (WGS) entry which is preliminary data.</text>
</comment>
<evidence type="ECO:0000259" key="1">
    <source>
        <dbReference type="Pfam" id="PF01738"/>
    </source>
</evidence>
<dbReference type="Proteomes" id="UP001595629">
    <property type="component" value="Unassembled WGS sequence"/>
</dbReference>
<protein>
    <submittedName>
        <fullName evidence="2">Dienelactone hydrolase family protein</fullName>
        <ecNumber evidence="2">3.1.-.-</ecNumber>
    </submittedName>
</protein>
<reference evidence="3" key="1">
    <citation type="journal article" date="2019" name="Int. J. Syst. Evol. Microbiol.">
        <title>The Global Catalogue of Microorganisms (GCM) 10K type strain sequencing project: providing services to taxonomists for standard genome sequencing and annotation.</title>
        <authorList>
            <consortium name="The Broad Institute Genomics Platform"/>
            <consortium name="The Broad Institute Genome Sequencing Center for Infectious Disease"/>
            <person name="Wu L."/>
            <person name="Ma J."/>
        </authorList>
    </citation>
    <scope>NUCLEOTIDE SEQUENCE [LARGE SCALE GENOMIC DNA]</scope>
    <source>
        <strain evidence="3">KCTC 42911</strain>
    </source>
</reference>
<proteinExistence type="predicted"/>
<dbReference type="EC" id="3.1.-.-" evidence="2"/>
<sequence length="252" mass="27046">MSDRPAHSSFRFSAPLSTGAQASHEVHFSGSGPPILILQELPGIGPQTLELAARLNRAGFSTYLPHLFGPFGREAIAANALRLFCVRREFHLFRRGGQSPVAAWIAALVAEIDSRAGGQGVGVIGMCLTGSFALPLMAEDAVQAAVASQPSLPLLGGSHLHMSAAEITAAKHAMDRKGPALAIRFRDDRLSTRAHMRAVEAAFGDAVQVVEYPGRGHSLLTLDFHAPAYARVERYFRSRFGLETGNPRQGRD</sequence>
<keyword evidence="2" id="KW-0378">Hydrolase</keyword>
<dbReference type="Gene3D" id="3.40.50.1820">
    <property type="entry name" value="alpha/beta hydrolase"/>
    <property type="match status" value="1"/>
</dbReference>
<dbReference type="RefSeq" id="WP_386737553.1">
    <property type="nucleotide sequence ID" value="NZ_JBHRXI010000048.1"/>
</dbReference>
<dbReference type="PANTHER" id="PTHR46623:SF6">
    <property type="entry name" value="ALPHA_BETA-HYDROLASES SUPERFAMILY PROTEIN"/>
    <property type="match status" value="1"/>
</dbReference>